<accession>A0ABT4BWR6</accession>
<evidence type="ECO:0000313" key="3">
    <source>
        <dbReference type="EMBL" id="MCY1715230.1"/>
    </source>
</evidence>
<feature type="compositionally biased region" description="Polar residues" evidence="1">
    <location>
        <begin position="9"/>
        <end position="19"/>
    </location>
</feature>
<feature type="region of interest" description="Disordered" evidence="1">
    <location>
        <begin position="1"/>
        <end position="20"/>
    </location>
</feature>
<feature type="transmembrane region" description="Helical" evidence="2">
    <location>
        <begin position="80"/>
        <end position="101"/>
    </location>
</feature>
<dbReference type="InterPro" id="IPR024422">
    <property type="entry name" value="Protein_unknown_function_OB"/>
</dbReference>
<dbReference type="RefSeq" id="WP_268059266.1">
    <property type="nucleotide sequence ID" value="NZ_JAPOHA010000018.1"/>
</dbReference>
<organism evidence="3 4">
    <name type="scientific">Caproiciproducens galactitolivorans</name>
    <dbReference type="NCBI Taxonomy" id="642589"/>
    <lineage>
        <taxon>Bacteria</taxon>
        <taxon>Bacillati</taxon>
        <taxon>Bacillota</taxon>
        <taxon>Clostridia</taxon>
        <taxon>Eubacteriales</taxon>
        <taxon>Acutalibacteraceae</taxon>
        <taxon>Caproiciproducens</taxon>
    </lineage>
</organism>
<evidence type="ECO:0000313" key="4">
    <source>
        <dbReference type="Proteomes" id="UP001082703"/>
    </source>
</evidence>
<dbReference type="Pfam" id="PF12869">
    <property type="entry name" value="tRNA_anti-like"/>
    <property type="match status" value="1"/>
</dbReference>
<name>A0ABT4BWR6_9FIRM</name>
<evidence type="ECO:0000256" key="2">
    <source>
        <dbReference type="SAM" id="Phobius"/>
    </source>
</evidence>
<evidence type="ECO:0008006" key="5">
    <source>
        <dbReference type="Google" id="ProtNLM"/>
    </source>
</evidence>
<dbReference type="Proteomes" id="UP001082703">
    <property type="component" value="Unassembled WGS sequence"/>
</dbReference>
<evidence type="ECO:0000256" key="1">
    <source>
        <dbReference type="SAM" id="MobiDB-lite"/>
    </source>
</evidence>
<keyword evidence="2" id="KW-0472">Membrane</keyword>
<feature type="transmembrane region" description="Helical" evidence="2">
    <location>
        <begin position="25"/>
        <end position="43"/>
    </location>
</feature>
<protein>
    <recommendedName>
        <fullName evidence="5">tRNA_anti-like protein</fullName>
    </recommendedName>
</protein>
<keyword evidence="2" id="KW-0812">Transmembrane</keyword>
<sequence length="233" mass="25542">MGAYGSPELSKNSGNSNNPEQKKKFPLWGVFFIILALLFILFISTGLDLSSALATCGLFGIILYLVALVIAALKRKNKKPYAVGATVSTLILIFGVLIFSINSGSKPKTVLTGNKQQSSATSASSIIKDDAVEIDYKVLHKDYMDNPIKADSRYKNKKLIVSGKVSDIDREIDQRPYITFEISPLETIRMDFDKKNEPEVAKLKKGQTVKVVGECTGTLISTTVVLEDCNILE</sequence>
<reference evidence="3 4" key="1">
    <citation type="submission" date="2022-11" db="EMBL/GenBank/DDBJ databases">
        <authorList>
            <person name="Caiyu Z."/>
        </authorList>
    </citation>
    <scope>NUCLEOTIDE SEQUENCE [LARGE SCALE GENOMIC DNA]</scope>
    <source>
        <strain evidence="3 4">YR-4</strain>
    </source>
</reference>
<feature type="transmembrane region" description="Helical" evidence="2">
    <location>
        <begin position="49"/>
        <end position="73"/>
    </location>
</feature>
<proteinExistence type="predicted"/>
<keyword evidence="4" id="KW-1185">Reference proteome</keyword>
<comment type="caution">
    <text evidence="3">The sequence shown here is derived from an EMBL/GenBank/DDBJ whole genome shotgun (WGS) entry which is preliminary data.</text>
</comment>
<gene>
    <name evidence="3" type="ORF">OUY18_13325</name>
</gene>
<dbReference type="EMBL" id="JAPOHA010000018">
    <property type="protein sequence ID" value="MCY1715230.1"/>
    <property type="molecule type" value="Genomic_DNA"/>
</dbReference>
<keyword evidence="2" id="KW-1133">Transmembrane helix</keyword>